<dbReference type="InterPro" id="IPR008318">
    <property type="entry name" value="UCP030820"/>
</dbReference>
<evidence type="ECO:0000313" key="1">
    <source>
        <dbReference type="EMBL" id="QTN35503.1"/>
    </source>
</evidence>
<dbReference type="EMBL" id="CP060010">
    <property type="protein sequence ID" value="QTN35503.1"/>
    <property type="molecule type" value="Genomic_DNA"/>
</dbReference>
<dbReference type="KEGG" id="cact:HZ995_13615"/>
<evidence type="ECO:0000313" key="2">
    <source>
        <dbReference type="Proteomes" id="UP000665026"/>
    </source>
</evidence>
<name>A0A975I6V8_9RHOB</name>
<proteinExistence type="predicted"/>
<dbReference type="AlphaFoldDB" id="A0A975I6V8"/>
<dbReference type="Proteomes" id="UP000665026">
    <property type="component" value="Chromosome"/>
</dbReference>
<organism evidence="1 2">
    <name type="scientific">Cognatishimia activa</name>
    <dbReference type="NCBI Taxonomy" id="1715691"/>
    <lineage>
        <taxon>Bacteria</taxon>
        <taxon>Pseudomonadati</taxon>
        <taxon>Pseudomonadota</taxon>
        <taxon>Alphaproteobacteria</taxon>
        <taxon>Rhodobacterales</taxon>
        <taxon>Paracoccaceae</taxon>
        <taxon>Cognatishimia</taxon>
    </lineage>
</organism>
<protein>
    <submittedName>
        <fullName evidence="1">DUF934 domain-containing protein</fullName>
    </submittedName>
</protein>
<gene>
    <name evidence="1" type="ORF">HZ995_13615</name>
</gene>
<accession>A0A975I6V8</accession>
<sequence length="138" mass="15269">MSVVITDKGFAADDLNVAFVALGEAANSVAALDVPSDAELSDLDAHLNADVIRVDFPAAADGRGFTIARQLRLKGFQGRLRARGHVIADQYAMARRSGFDEVEISNELAQRQPEDQWLFRANWQEHDYQNRLRAKAAD</sequence>
<dbReference type="RefSeq" id="WP_209356207.1">
    <property type="nucleotide sequence ID" value="NZ_CP060010.1"/>
</dbReference>
<dbReference type="Pfam" id="PF06073">
    <property type="entry name" value="DUF934"/>
    <property type="match status" value="1"/>
</dbReference>
<reference evidence="1" key="1">
    <citation type="submission" date="2020-07" db="EMBL/GenBank/DDBJ databases">
        <title>Genome sequences of bacteria associated with the marine, planktonic diatom Thalassiosira profunda strain ECT2AJA-044.</title>
        <authorList>
            <person name="Gargas C.B."/>
            <person name="Roberts W.R."/>
            <person name="Alverson A.J."/>
        </authorList>
    </citation>
    <scope>NUCLEOTIDE SEQUENCE</scope>
    <source>
        <strain evidence="1">ECT2AJA-044</strain>
    </source>
</reference>